<feature type="transmembrane region" description="Helical" evidence="1">
    <location>
        <begin position="104"/>
        <end position="124"/>
    </location>
</feature>
<organism evidence="2 3">
    <name type="scientific">Streptococcus parasanguinis</name>
    <dbReference type="NCBI Taxonomy" id="1318"/>
    <lineage>
        <taxon>Bacteria</taxon>
        <taxon>Bacillati</taxon>
        <taxon>Bacillota</taxon>
        <taxon>Bacilli</taxon>
        <taxon>Lactobacillales</taxon>
        <taxon>Streptococcaceae</taxon>
        <taxon>Streptococcus</taxon>
    </lineage>
</organism>
<evidence type="ECO:0008006" key="4">
    <source>
        <dbReference type="Google" id="ProtNLM"/>
    </source>
</evidence>
<sequence>MKNILPMSLAAKQKIDRFYEGVDRLLDKINQLDMVKVIRSHIDRLIDVFNQISNKLVYLLLTSYALIFTFVSFNLINFQSRSYDYVFHLSRIVGLAESIEHWDLLPNLNFLFAFGTGYASPMFYGNWQFYPSAIVYMMTNDGNLAYSIFAFLITLGTSLTSYIVISKIVKNKVTGIVVALTIPCYYTLFGFGMTMVVPLVPILIYSIYRVLYLNKKNPLYLGIVVALLIQTHILSTIILAIFSAVFLCLNYKRITLEKIISFVFSILFALCLSAGYIFQYLEQVSSQKFFFTWTARNFPVNVKDTFLVPFPFQADRYGFYKPFTPLEWPIHQFIRDGLFYASMMVILFYRRLGSLSKTIFWTCWILYFSATSLLPWNSVLKYTFLGSMQYSGRLLFFIPLLFLFFLAVTNRNGFFSIVLCILSLTFYFNHVVPQFDTSSKNYKQMRDDNKKNEKLLKSIYRGNKSKYIDPVGDEYYNLDINNQDIRLPQFTEFKTGKDVKISTIKKRYNLLEFDIEVPDDKKETTISIPMIWYKGYRAEYSKGAEGSQPVLKQRAFTESELKENKKDRKPTVSEKVLNDGKIYLSIRNSGHVKVSYHKTFIQYLGFIIEWISWILVFFIFKQKYSKNKEQFPS</sequence>
<comment type="caution">
    <text evidence="2">The sequence shown here is derived from an EMBL/GenBank/DDBJ whole genome shotgun (WGS) entry which is preliminary data.</text>
</comment>
<evidence type="ECO:0000313" key="2">
    <source>
        <dbReference type="EMBL" id="MBS5358473.1"/>
    </source>
</evidence>
<feature type="transmembrane region" description="Helical" evidence="1">
    <location>
        <begin position="600"/>
        <end position="620"/>
    </location>
</feature>
<dbReference type="Proteomes" id="UP000709219">
    <property type="component" value="Unassembled WGS sequence"/>
</dbReference>
<keyword evidence="1" id="KW-0472">Membrane</keyword>
<reference evidence="2" key="1">
    <citation type="submission" date="2021-02" db="EMBL/GenBank/DDBJ databases">
        <title>Infant gut strain persistence is associated with maternal origin, phylogeny, and functional potential including surface adhesion and iron acquisition.</title>
        <authorList>
            <person name="Lou Y.C."/>
        </authorList>
    </citation>
    <scope>NUCLEOTIDE SEQUENCE</scope>
    <source>
        <strain evidence="2">L3_098_011G1_dasL3_098_011G1_concoct_7</strain>
    </source>
</reference>
<feature type="transmembrane region" description="Helical" evidence="1">
    <location>
        <begin position="56"/>
        <end position="76"/>
    </location>
</feature>
<gene>
    <name evidence="2" type="ORF">KHX87_05120</name>
</gene>
<evidence type="ECO:0000256" key="1">
    <source>
        <dbReference type="SAM" id="Phobius"/>
    </source>
</evidence>
<feature type="transmembrane region" description="Helical" evidence="1">
    <location>
        <begin position="414"/>
        <end position="432"/>
    </location>
</feature>
<keyword evidence="1" id="KW-0812">Transmembrane</keyword>
<evidence type="ECO:0000313" key="3">
    <source>
        <dbReference type="Proteomes" id="UP000709219"/>
    </source>
</evidence>
<protein>
    <recommendedName>
        <fullName evidence="4">YfhO family protein</fullName>
    </recommendedName>
</protein>
<feature type="transmembrane region" description="Helical" evidence="1">
    <location>
        <begin position="177"/>
        <end position="208"/>
    </location>
</feature>
<dbReference type="AlphaFoldDB" id="A0A943HK26"/>
<accession>A0A943HK26</accession>
<dbReference type="EMBL" id="JAGZFP010000009">
    <property type="protein sequence ID" value="MBS5358473.1"/>
    <property type="molecule type" value="Genomic_DNA"/>
</dbReference>
<feature type="transmembrane region" description="Helical" evidence="1">
    <location>
        <begin position="144"/>
        <end position="165"/>
    </location>
</feature>
<feature type="transmembrane region" description="Helical" evidence="1">
    <location>
        <begin position="220"/>
        <end position="247"/>
    </location>
</feature>
<feature type="transmembrane region" description="Helical" evidence="1">
    <location>
        <begin position="388"/>
        <end position="407"/>
    </location>
</feature>
<proteinExistence type="predicted"/>
<feature type="transmembrane region" description="Helical" evidence="1">
    <location>
        <begin position="358"/>
        <end position="376"/>
    </location>
</feature>
<feature type="transmembrane region" description="Helical" evidence="1">
    <location>
        <begin position="259"/>
        <end position="281"/>
    </location>
</feature>
<name>A0A943HK26_STRPA</name>
<keyword evidence="1" id="KW-1133">Transmembrane helix</keyword>